<comment type="caution">
    <text evidence="2">The sequence shown here is derived from an EMBL/GenBank/DDBJ whole genome shotgun (WGS) entry which is preliminary data.</text>
</comment>
<dbReference type="Proteomes" id="UP001596004">
    <property type="component" value="Unassembled WGS sequence"/>
</dbReference>
<proteinExistence type="predicted"/>
<evidence type="ECO:0000313" key="3">
    <source>
        <dbReference type="Proteomes" id="UP001596004"/>
    </source>
</evidence>
<accession>A0ABV9CAR9</accession>
<feature type="compositionally biased region" description="Pro residues" evidence="1">
    <location>
        <begin position="194"/>
        <end position="206"/>
    </location>
</feature>
<name>A0ABV9CAR9_9ACTN</name>
<dbReference type="RefSeq" id="WP_380837767.1">
    <property type="nucleotide sequence ID" value="NZ_JBHSFP010000002.1"/>
</dbReference>
<dbReference type="EMBL" id="JBHSFP010000002">
    <property type="protein sequence ID" value="MFC4530216.1"/>
    <property type="molecule type" value="Genomic_DNA"/>
</dbReference>
<evidence type="ECO:0000256" key="1">
    <source>
        <dbReference type="SAM" id="MobiDB-lite"/>
    </source>
</evidence>
<evidence type="ECO:0008006" key="4">
    <source>
        <dbReference type="Google" id="ProtNLM"/>
    </source>
</evidence>
<gene>
    <name evidence="2" type="ORF">ACFO60_05540</name>
</gene>
<evidence type="ECO:0000313" key="2">
    <source>
        <dbReference type="EMBL" id="MFC4530216.1"/>
    </source>
</evidence>
<sequence>MTSTPPRGARRRRPVLIPVVVVLAAATVGVSAALGGLEQAPKRPPEQLGKGAEVDQGQMRTVFEDAVVRSGAKYEMGAPSKRYLQIVLKVTNQSDRTIEAQTMDTALPTVRADATTIKPSSEPGDSGPYIRSISKDHPYSQLQPGVPTTVILSFEMKPGDPVPKKVRIDAATYEWHRDFFTQKHYWQRVLEDPPATPAPKKTPTPTPSSTGTEPPRLGLAQPQTQQLAVVSAQVDLPVRVETS</sequence>
<protein>
    <recommendedName>
        <fullName evidence="4">DUF4352 domain-containing protein</fullName>
    </recommendedName>
</protein>
<organism evidence="2 3">
    <name type="scientific">Sphaerisporangium dianthi</name>
    <dbReference type="NCBI Taxonomy" id="1436120"/>
    <lineage>
        <taxon>Bacteria</taxon>
        <taxon>Bacillati</taxon>
        <taxon>Actinomycetota</taxon>
        <taxon>Actinomycetes</taxon>
        <taxon>Streptosporangiales</taxon>
        <taxon>Streptosporangiaceae</taxon>
        <taxon>Sphaerisporangium</taxon>
    </lineage>
</organism>
<feature type="region of interest" description="Disordered" evidence="1">
    <location>
        <begin position="192"/>
        <end position="226"/>
    </location>
</feature>
<keyword evidence="3" id="KW-1185">Reference proteome</keyword>
<reference evidence="3" key="1">
    <citation type="journal article" date="2019" name="Int. J. Syst. Evol. Microbiol.">
        <title>The Global Catalogue of Microorganisms (GCM) 10K type strain sequencing project: providing services to taxonomists for standard genome sequencing and annotation.</title>
        <authorList>
            <consortium name="The Broad Institute Genomics Platform"/>
            <consortium name="The Broad Institute Genome Sequencing Center for Infectious Disease"/>
            <person name="Wu L."/>
            <person name="Ma J."/>
        </authorList>
    </citation>
    <scope>NUCLEOTIDE SEQUENCE [LARGE SCALE GENOMIC DNA]</scope>
    <source>
        <strain evidence="3">CGMCC 4.7132</strain>
    </source>
</reference>